<sequence length="49" mass="5528">MLFGSMKLPKVHADIRRFRMVIALASFQRMRIMGRRNGGIHVLLGSNSG</sequence>
<gene>
    <name evidence="1" type="ORF">LMG28614_01882</name>
</gene>
<organism evidence="1 2">
    <name type="scientific">Paraburkholderia ultramafica</name>
    <dbReference type="NCBI Taxonomy" id="1544867"/>
    <lineage>
        <taxon>Bacteria</taxon>
        <taxon>Pseudomonadati</taxon>
        <taxon>Pseudomonadota</taxon>
        <taxon>Betaproteobacteria</taxon>
        <taxon>Burkholderiales</taxon>
        <taxon>Burkholderiaceae</taxon>
        <taxon>Paraburkholderia</taxon>
    </lineage>
</organism>
<dbReference type="AlphaFoldDB" id="A0A6S7BB17"/>
<keyword evidence="2" id="KW-1185">Reference proteome</keyword>
<accession>A0A6S7BB17</accession>
<dbReference type="EMBL" id="CADIKK010000007">
    <property type="protein sequence ID" value="CAB3784132.1"/>
    <property type="molecule type" value="Genomic_DNA"/>
</dbReference>
<evidence type="ECO:0000313" key="2">
    <source>
        <dbReference type="Proteomes" id="UP000494365"/>
    </source>
</evidence>
<evidence type="ECO:0000313" key="1">
    <source>
        <dbReference type="EMBL" id="CAB3784132.1"/>
    </source>
</evidence>
<protein>
    <submittedName>
        <fullName evidence="1">Uncharacterized protein</fullName>
    </submittedName>
</protein>
<dbReference type="Proteomes" id="UP000494365">
    <property type="component" value="Unassembled WGS sequence"/>
</dbReference>
<proteinExistence type="predicted"/>
<reference evidence="1 2" key="1">
    <citation type="submission" date="2020-04" db="EMBL/GenBank/DDBJ databases">
        <authorList>
            <person name="De Canck E."/>
        </authorList>
    </citation>
    <scope>NUCLEOTIDE SEQUENCE [LARGE SCALE GENOMIC DNA]</scope>
    <source>
        <strain evidence="1 2">LMG 28614</strain>
    </source>
</reference>
<name>A0A6S7BB17_9BURK</name>